<feature type="transmembrane region" description="Helical" evidence="1">
    <location>
        <begin position="65"/>
        <end position="86"/>
    </location>
</feature>
<dbReference type="EMBL" id="MGEK01000039">
    <property type="protein sequence ID" value="OGL80277.1"/>
    <property type="molecule type" value="Genomic_DNA"/>
</dbReference>
<keyword evidence="1" id="KW-1133">Transmembrane helix</keyword>
<feature type="transmembrane region" description="Helical" evidence="1">
    <location>
        <begin position="402"/>
        <end position="420"/>
    </location>
</feature>
<feature type="transmembrane region" description="Helical" evidence="1">
    <location>
        <begin position="118"/>
        <end position="143"/>
    </location>
</feature>
<evidence type="ECO:0008006" key="4">
    <source>
        <dbReference type="Google" id="ProtNLM"/>
    </source>
</evidence>
<name>A0A1F7URG4_9BACT</name>
<feature type="transmembrane region" description="Helical" evidence="1">
    <location>
        <begin position="12"/>
        <end position="27"/>
    </location>
</feature>
<feature type="transmembrane region" description="Helical" evidence="1">
    <location>
        <begin position="155"/>
        <end position="174"/>
    </location>
</feature>
<dbReference type="AlphaFoldDB" id="A0A1F7URG4"/>
<comment type="caution">
    <text evidence="2">The sequence shown here is derived from an EMBL/GenBank/DDBJ whole genome shotgun (WGS) entry which is preliminary data.</text>
</comment>
<keyword evidence="1" id="KW-0812">Transmembrane</keyword>
<feature type="transmembrane region" description="Helical" evidence="1">
    <location>
        <begin position="344"/>
        <end position="365"/>
    </location>
</feature>
<evidence type="ECO:0000313" key="3">
    <source>
        <dbReference type="Proteomes" id="UP000176846"/>
    </source>
</evidence>
<feature type="transmembrane region" description="Helical" evidence="1">
    <location>
        <begin position="255"/>
        <end position="275"/>
    </location>
</feature>
<evidence type="ECO:0000313" key="2">
    <source>
        <dbReference type="EMBL" id="OGL80277.1"/>
    </source>
</evidence>
<evidence type="ECO:0000256" key="1">
    <source>
        <dbReference type="SAM" id="Phobius"/>
    </source>
</evidence>
<accession>A0A1F7URG4</accession>
<feature type="transmembrane region" description="Helical" evidence="1">
    <location>
        <begin position="33"/>
        <end position="53"/>
    </location>
</feature>
<sequence>MLTKTMRASYRYWIFALAYFLIIVLVTPRQMVWWYRVSFLLFAIFLFWMAHFWEQGKKNIKEYPQGLLAGILILLLSIRIVPFFHWGETPLGYDTGIYLRAFEQYLVGTRQAGPLSPIVHILSALGFSVNAMLYGFLAVFNVLLGLSLYTAAKSLFRNQIIALSALLIFVLSIAQHEAYIWMFYRMMISVMLFMVTIALVSRQSWLAILTGGFAGALHPATFLVFGLAYGVYTIVMVGRWLWWRHRFINLDGNRIIKKVIVTGLGILALAILVNWHELRGYLPYIIERKLQLANFEPFLSAELTGLYLNFTAFRLSTLFYTPLALLGAWMLLKRVKIWWMTVSANGLIFLLSFFITTFILILGRVVFYQRYLIILDLFIIIFASVALAQLIEYFKDTHWGRILLAIFVVGFSGVILYYSWTREPWISPVELKELNMASHQLEPNAYGMATDAYYTPWVYGYLTERTIAPGYFINYWSLEEWEKFWYKGTDDERVELLRRYGDDPIYIFVGSRQNENKPMREFLNKYSKRISAHIWEYQPLKNLP</sequence>
<organism evidence="2 3">
    <name type="scientific">Candidatus Uhrbacteria bacterium RIFCSPLOWO2_01_FULL_47_25</name>
    <dbReference type="NCBI Taxonomy" id="1802402"/>
    <lineage>
        <taxon>Bacteria</taxon>
        <taxon>Candidatus Uhriibacteriota</taxon>
    </lineage>
</organism>
<reference evidence="2 3" key="1">
    <citation type="journal article" date="2016" name="Nat. Commun.">
        <title>Thousands of microbial genomes shed light on interconnected biogeochemical processes in an aquifer system.</title>
        <authorList>
            <person name="Anantharaman K."/>
            <person name="Brown C.T."/>
            <person name="Hug L.A."/>
            <person name="Sharon I."/>
            <person name="Castelle C.J."/>
            <person name="Probst A.J."/>
            <person name="Thomas B.C."/>
            <person name="Singh A."/>
            <person name="Wilkins M.J."/>
            <person name="Karaoz U."/>
            <person name="Brodie E.L."/>
            <person name="Williams K.H."/>
            <person name="Hubbard S.S."/>
            <person name="Banfield J.F."/>
        </authorList>
    </citation>
    <scope>NUCLEOTIDE SEQUENCE [LARGE SCALE GENOMIC DNA]</scope>
</reference>
<feature type="transmembrane region" description="Helical" evidence="1">
    <location>
        <begin position="371"/>
        <end position="390"/>
    </location>
</feature>
<gene>
    <name evidence="2" type="ORF">A2936_02830</name>
</gene>
<feature type="transmembrane region" description="Helical" evidence="1">
    <location>
        <begin position="180"/>
        <end position="200"/>
    </location>
</feature>
<feature type="transmembrane region" description="Helical" evidence="1">
    <location>
        <begin position="312"/>
        <end position="332"/>
    </location>
</feature>
<dbReference type="Proteomes" id="UP000176846">
    <property type="component" value="Unassembled WGS sequence"/>
</dbReference>
<keyword evidence="1" id="KW-0472">Membrane</keyword>
<feature type="transmembrane region" description="Helical" evidence="1">
    <location>
        <begin position="227"/>
        <end position="243"/>
    </location>
</feature>
<proteinExistence type="predicted"/>
<protein>
    <recommendedName>
        <fullName evidence="4">Glycosyltransferase RgtA/B/C/D-like domain-containing protein</fullName>
    </recommendedName>
</protein>